<dbReference type="GO" id="GO:0047632">
    <property type="term" value="F:agmatine deiminase activity"/>
    <property type="evidence" value="ECO:0007669"/>
    <property type="project" value="UniProtKB-EC"/>
</dbReference>
<dbReference type="EMBL" id="CYSR01000033">
    <property type="protein sequence ID" value="CUI01701.1"/>
    <property type="molecule type" value="Genomic_DNA"/>
</dbReference>
<dbReference type="AlphaFoldDB" id="A0A0P1HDF5"/>
<protein>
    <submittedName>
        <fullName evidence="2">Putative agmatine deiminase</fullName>
        <ecNumber evidence="2">3.5.3.12</ecNumber>
    </submittedName>
</protein>
<evidence type="ECO:0000313" key="3">
    <source>
        <dbReference type="Proteomes" id="UP000051326"/>
    </source>
</evidence>
<name>A0A0P1HDF5_9RHOB</name>
<accession>A0A0P1HDF5</accession>
<dbReference type="STRING" id="1396826.PHA8399_03847"/>
<dbReference type="PANTHER" id="PTHR31377">
    <property type="entry name" value="AGMATINE DEIMINASE-RELATED"/>
    <property type="match status" value="1"/>
</dbReference>
<dbReference type="EC" id="3.5.3.12" evidence="2"/>
<dbReference type="Gene3D" id="3.75.10.10">
    <property type="entry name" value="L-arginine/glycine Amidinotransferase, Chain A"/>
    <property type="match status" value="1"/>
</dbReference>
<dbReference type="GO" id="GO:0004668">
    <property type="term" value="F:protein-arginine deiminase activity"/>
    <property type="evidence" value="ECO:0007669"/>
    <property type="project" value="InterPro"/>
</dbReference>
<dbReference type="PANTHER" id="PTHR31377:SF0">
    <property type="entry name" value="AGMATINE DEIMINASE-RELATED"/>
    <property type="match status" value="1"/>
</dbReference>
<dbReference type="Proteomes" id="UP000051326">
    <property type="component" value="Unassembled WGS sequence"/>
</dbReference>
<sequence length="339" mass="36468">MPEQQTPKSVGYRMPAEWAPHLRTWMMWPTREGFWPDMEETRRNYVTVALAIREFEPLTMLVRPEDAAAAKSLLGSDIEILTSPIDDSWARDAGPCFLTNGKGGRAGVSFGFNAWGGKYQPFDGDDAAADAILNAAEVPIFHSGLIAEGGGVSVDGEGTILTTGSCFPNANRNPGWSRDRIEQELKAMLGGDKVIWLPGNAEETETDGHVDGIATFVAPGVVLIEAEGPADHDWHSINVANITAMESQTDAKGRGITLVKIPDAASAVSSDPRFCRSYVNSYICNGGVVMPEYGIREDGLVREVFQELFPGRRVSLVPIPAIAIGGGGIHCITQQEPAA</sequence>
<evidence type="ECO:0000256" key="1">
    <source>
        <dbReference type="ARBA" id="ARBA00022801"/>
    </source>
</evidence>
<dbReference type="GO" id="GO:0009446">
    <property type="term" value="P:putrescine biosynthetic process"/>
    <property type="evidence" value="ECO:0007669"/>
    <property type="project" value="InterPro"/>
</dbReference>
<dbReference type="RefSeq" id="WP_208856348.1">
    <property type="nucleotide sequence ID" value="NZ_CYSR01000033.1"/>
</dbReference>
<evidence type="ECO:0000313" key="2">
    <source>
        <dbReference type="EMBL" id="CUI01701.1"/>
    </source>
</evidence>
<dbReference type="SUPFAM" id="SSF55909">
    <property type="entry name" value="Pentein"/>
    <property type="match status" value="1"/>
</dbReference>
<dbReference type="Pfam" id="PF04371">
    <property type="entry name" value="PAD_porph"/>
    <property type="match status" value="1"/>
</dbReference>
<organism evidence="2 3">
    <name type="scientific">Leisingera aquaemixtae</name>
    <dbReference type="NCBI Taxonomy" id="1396826"/>
    <lineage>
        <taxon>Bacteria</taxon>
        <taxon>Pseudomonadati</taxon>
        <taxon>Pseudomonadota</taxon>
        <taxon>Alphaproteobacteria</taxon>
        <taxon>Rhodobacterales</taxon>
        <taxon>Roseobacteraceae</taxon>
        <taxon>Leisingera</taxon>
    </lineage>
</organism>
<keyword evidence="1 2" id="KW-0378">Hydrolase</keyword>
<gene>
    <name evidence="2" type="primary">aguA_2</name>
    <name evidence="2" type="ORF">PHA8399_03847</name>
</gene>
<dbReference type="InterPro" id="IPR007466">
    <property type="entry name" value="Peptidyl-Arg-deiminase_porph"/>
</dbReference>
<reference evidence="2 3" key="1">
    <citation type="submission" date="2015-09" db="EMBL/GenBank/DDBJ databases">
        <authorList>
            <consortium name="Swine Surveillance"/>
        </authorList>
    </citation>
    <scope>NUCLEOTIDE SEQUENCE [LARGE SCALE GENOMIC DNA]</scope>
    <source>
        <strain evidence="2 3">CECT 8399</strain>
    </source>
</reference>
<proteinExistence type="predicted"/>